<sequence length="486" mass="55524">MDIDIARWVLEFVFREPVDNRILNTLVRVLPLSNYHSSFKKTMLLRRIESAIANGSVSVKVLELLELIEELDYEEGIVVSEAMKAAYCEVALDCTVRFLEKSDYKEGKYFDAVKRIWRGRVWKMEKSQKAGLDSDELRSWKDEIEAAVWDANVSENLQMRIKKIDALKAVRVYVAETWEIMGPSFLELVTQTMSYDTMREVLGLGKDQAGERVSSLPDAGCDLVVSGGDKELQKRNVPPKCKHVAVRCSRGAISGTSREVNIADVEELGIGTSNNKYDCPPTPEVNKVQEALKNSYLELQAVVKDPLPDALRLAQTIISGMGRQNMNQEPSVEVQTRVDVDAANPYVDKSAEAVLANEGNLENQFCSHQNKVPKPSLMERNSTSHTYEWDNSIGALPEGSPNRRNRIHLPSPKRRIVSPLKKYEITKISRRRKIKKWSQLEEDTLRTAVQKYGKGNWKLILNCYRDIFEERTEVDLKDKWRNMVRW</sequence>
<dbReference type="PROSITE" id="PS50090">
    <property type="entry name" value="MYB_LIKE"/>
    <property type="match status" value="1"/>
</dbReference>
<dbReference type="PANTHER" id="PTHR46993">
    <property type="entry name" value="MYB TRANSCRIPTION FACTOR"/>
    <property type="match status" value="1"/>
</dbReference>
<dbReference type="InterPro" id="IPR001005">
    <property type="entry name" value="SANT/Myb"/>
</dbReference>
<evidence type="ECO:0000259" key="3">
    <source>
        <dbReference type="PROSITE" id="PS50090"/>
    </source>
</evidence>
<organism evidence="5">
    <name type="scientific">Davidia involucrata</name>
    <name type="common">Dove tree</name>
    <dbReference type="NCBI Taxonomy" id="16924"/>
    <lineage>
        <taxon>Eukaryota</taxon>
        <taxon>Viridiplantae</taxon>
        <taxon>Streptophyta</taxon>
        <taxon>Embryophyta</taxon>
        <taxon>Tracheophyta</taxon>
        <taxon>Spermatophyta</taxon>
        <taxon>Magnoliopsida</taxon>
        <taxon>eudicotyledons</taxon>
        <taxon>Gunneridae</taxon>
        <taxon>Pentapetalae</taxon>
        <taxon>asterids</taxon>
        <taxon>Cornales</taxon>
        <taxon>Nyssaceae</taxon>
        <taxon>Davidia</taxon>
    </lineage>
</organism>
<reference evidence="5" key="1">
    <citation type="submission" date="2019-08" db="EMBL/GenBank/DDBJ databases">
        <title>Reference gene set and small RNA set construction with multiple tissues from Davidia involucrata Baill.</title>
        <authorList>
            <person name="Yang H."/>
            <person name="Zhou C."/>
            <person name="Li G."/>
            <person name="Wang J."/>
            <person name="Gao P."/>
            <person name="Wang M."/>
            <person name="Wang R."/>
            <person name="Zhao Y."/>
        </authorList>
    </citation>
    <scope>NUCLEOTIDE SEQUENCE</scope>
    <source>
        <tissue evidence="5">Mixed with DoveR01_LX</tissue>
    </source>
</reference>
<protein>
    <submittedName>
        <fullName evidence="5">Uncharacterized protein</fullName>
    </submittedName>
</protein>
<dbReference type="PANTHER" id="PTHR46993:SF6">
    <property type="entry name" value="MYB TRANSCRIPTION FACTOR"/>
    <property type="match status" value="1"/>
</dbReference>
<dbReference type="AlphaFoldDB" id="A0A5B6ZIP4"/>
<proteinExistence type="predicted"/>
<dbReference type="EMBL" id="GHES01013275">
    <property type="protein sequence ID" value="MPA43834.1"/>
    <property type="molecule type" value="Transcribed_RNA"/>
</dbReference>
<dbReference type="CDD" id="cd11660">
    <property type="entry name" value="SANT_TRF"/>
    <property type="match status" value="1"/>
</dbReference>
<dbReference type="Gene3D" id="1.10.246.220">
    <property type="match status" value="1"/>
</dbReference>
<evidence type="ECO:0000256" key="2">
    <source>
        <dbReference type="ARBA" id="ARBA00023242"/>
    </source>
</evidence>
<dbReference type="Pfam" id="PF00249">
    <property type="entry name" value="Myb_DNA-binding"/>
    <property type="match status" value="1"/>
</dbReference>
<dbReference type="GO" id="GO:0005634">
    <property type="term" value="C:nucleus"/>
    <property type="evidence" value="ECO:0007669"/>
    <property type="project" value="UniProtKB-SubCell"/>
</dbReference>
<keyword evidence="2" id="KW-0539">Nucleus</keyword>
<dbReference type="InterPro" id="IPR017930">
    <property type="entry name" value="Myb_dom"/>
</dbReference>
<dbReference type="InterPro" id="IPR009057">
    <property type="entry name" value="Homeodomain-like_sf"/>
</dbReference>
<dbReference type="SMART" id="SM00717">
    <property type="entry name" value="SANT"/>
    <property type="match status" value="1"/>
</dbReference>
<dbReference type="SUPFAM" id="SSF46689">
    <property type="entry name" value="Homeodomain-like"/>
    <property type="match status" value="1"/>
</dbReference>
<evidence type="ECO:0000313" key="5">
    <source>
        <dbReference type="EMBL" id="MPA43834.1"/>
    </source>
</evidence>
<evidence type="ECO:0000259" key="4">
    <source>
        <dbReference type="PROSITE" id="PS51294"/>
    </source>
</evidence>
<dbReference type="PROSITE" id="PS51294">
    <property type="entry name" value="HTH_MYB"/>
    <property type="match status" value="1"/>
</dbReference>
<gene>
    <name evidence="5" type="ORF">Din_013275</name>
</gene>
<feature type="domain" description="Myb-like" evidence="3">
    <location>
        <begin position="429"/>
        <end position="484"/>
    </location>
</feature>
<evidence type="ECO:0000256" key="1">
    <source>
        <dbReference type="ARBA" id="ARBA00004123"/>
    </source>
</evidence>
<accession>A0A5B6ZIP4</accession>
<feature type="domain" description="HTH myb-type" evidence="4">
    <location>
        <begin position="429"/>
        <end position="486"/>
    </location>
</feature>
<comment type="subcellular location">
    <subcellularLocation>
        <location evidence="1">Nucleus</location>
    </subcellularLocation>
</comment>
<name>A0A5B6ZIP4_DAVIN</name>